<dbReference type="Proteomes" id="UP000433876">
    <property type="component" value="Unassembled WGS sequence"/>
</dbReference>
<evidence type="ECO:0000313" key="3">
    <source>
        <dbReference type="Proteomes" id="UP000433876"/>
    </source>
</evidence>
<dbReference type="VEuPathDB" id="FungiDB:SMAC_06892"/>
<feature type="compositionally biased region" description="Low complexity" evidence="1">
    <location>
        <begin position="9"/>
        <end position="26"/>
    </location>
</feature>
<sequence length="424" mass="47292">MTMRQLSFKRTPTATATTKHHATTTTKTSTKTATLLGFGLLMAAPGFWVAQVHAAPNPGISLNNAVSVLANHNNKLLEAKRHIHGVEDVVVDRSSSMVAKKDDNDNNNSDKRKDVAGDDNEADPWLMPIDKFNDNYLDPYWAKRNQSAVHGRSSLVGMSRMVHGKRTAPVYDSALYCGIFATGYMEDTSALLLDFKKKYNIQEYQVGWKTCRRVACKNTSGVYICNDAKAIVRVTGTRINTLGTIPQDNCCHQGPADNVTRKVGHGISGQKFTGTGFNVIIAYANCNKGESEYFPKMGPEDNPWGPNLQCYTEFYGLSPSQTNGEVQVKKRERDRSSVQVVEKREPVPEPEWELVDDGTGVMDLVEKENAPMMRKRAEERSALMKKREAEADAEKMKEKKKRETNEMGGDADEVKKRAEKKFEA</sequence>
<dbReference type="AlphaFoldDB" id="A0A8S8ZYH8"/>
<reference evidence="2 3" key="1">
    <citation type="submission" date="2017-07" db="EMBL/GenBank/DDBJ databases">
        <title>Genome sequence of the Sordaria macrospora wild type strain R19027.</title>
        <authorList>
            <person name="Nowrousian M."/>
            <person name="Teichert I."/>
            <person name="Kueck U."/>
        </authorList>
    </citation>
    <scope>NUCLEOTIDE SEQUENCE [LARGE SCALE GENOMIC DNA]</scope>
    <source>
        <strain evidence="2 3">R19027</strain>
        <tissue evidence="2">Mycelium</tissue>
    </source>
</reference>
<evidence type="ECO:0000256" key="1">
    <source>
        <dbReference type="SAM" id="MobiDB-lite"/>
    </source>
</evidence>
<comment type="caution">
    <text evidence="2">The sequence shown here is derived from an EMBL/GenBank/DDBJ whole genome shotgun (WGS) entry which is preliminary data.</text>
</comment>
<feature type="compositionally biased region" description="Basic and acidic residues" evidence="1">
    <location>
        <begin position="99"/>
        <end position="116"/>
    </location>
</feature>
<proteinExistence type="predicted"/>
<name>A0A8S8ZYH8_SORMA</name>
<organism evidence="2 3">
    <name type="scientific">Sordaria macrospora</name>
    <dbReference type="NCBI Taxonomy" id="5147"/>
    <lineage>
        <taxon>Eukaryota</taxon>
        <taxon>Fungi</taxon>
        <taxon>Dikarya</taxon>
        <taxon>Ascomycota</taxon>
        <taxon>Pezizomycotina</taxon>
        <taxon>Sordariomycetes</taxon>
        <taxon>Sordariomycetidae</taxon>
        <taxon>Sordariales</taxon>
        <taxon>Sordariaceae</taxon>
        <taxon>Sordaria</taxon>
    </lineage>
</organism>
<protein>
    <submittedName>
        <fullName evidence="2">Uncharacterized protein</fullName>
    </submittedName>
</protein>
<gene>
    <name evidence="2" type="ORF">SMACR_06892</name>
</gene>
<feature type="region of interest" description="Disordered" evidence="1">
    <location>
        <begin position="94"/>
        <end position="122"/>
    </location>
</feature>
<feature type="region of interest" description="Disordered" evidence="1">
    <location>
        <begin position="366"/>
        <end position="424"/>
    </location>
</feature>
<feature type="region of interest" description="Disordered" evidence="1">
    <location>
        <begin position="1"/>
        <end position="26"/>
    </location>
</feature>
<evidence type="ECO:0000313" key="2">
    <source>
        <dbReference type="EMBL" id="KAA8633641.1"/>
    </source>
</evidence>
<feature type="compositionally biased region" description="Basic and acidic residues" evidence="1">
    <location>
        <begin position="366"/>
        <end position="405"/>
    </location>
</feature>
<feature type="compositionally biased region" description="Basic and acidic residues" evidence="1">
    <location>
        <begin position="412"/>
        <end position="424"/>
    </location>
</feature>
<dbReference type="EMBL" id="NMPR01000034">
    <property type="protein sequence ID" value="KAA8633641.1"/>
    <property type="molecule type" value="Genomic_DNA"/>
</dbReference>
<accession>A0A8S8ZYH8</accession>